<feature type="transmembrane region" description="Helical" evidence="1">
    <location>
        <begin position="302"/>
        <end position="322"/>
    </location>
</feature>
<reference evidence="2 3" key="1">
    <citation type="submission" date="2018-10" db="EMBL/GenBank/DDBJ databases">
        <authorList>
            <person name="Li J."/>
        </authorList>
    </citation>
    <scope>NUCLEOTIDE SEQUENCE [LARGE SCALE GENOMIC DNA]</scope>
    <source>
        <strain evidence="2 3">JCM 30549</strain>
    </source>
</reference>
<organism evidence="2 3">
    <name type="scientific">Mycetocola reblochoni</name>
    <dbReference type="NCBI Taxonomy" id="331618"/>
    <lineage>
        <taxon>Bacteria</taxon>
        <taxon>Bacillati</taxon>
        <taxon>Actinomycetota</taxon>
        <taxon>Actinomycetes</taxon>
        <taxon>Micrococcales</taxon>
        <taxon>Microbacteriaceae</taxon>
        <taxon>Mycetocola</taxon>
    </lineage>
</organism>
<dbReference type="EMBL" id="RCUW01000005">
    <property type="protein sequence ID" value="RLP69236.1"/>
    <property type="molecule type" value="Genomic_DNA"/>
</dbReference>
<feature type="transmembrane region" description="Helical" evidence="1">
    <location>
        <begin position="143"/>
        <end position="164"/>
    </location>
</feature>
<feature type="transmembrane region" description="Helical" evidence="1">
    <location>
        <begin position="238"/>
        <end position="257"/>
    </location>
</feature>
<sequence>MNRLTLALLTALEAVVIVAIGLAVPLLVGGVVWGAELGFSGDVMSVWRAVVDVWLLGHGVPITIGLDAATMTTLGVPEDLGVFVLSLAPLGFALGTVLAAVRTGRRCVEQQWVTVIPVGTLVVAVVSVLLASTANVTGAGPSMPVAAIAPAGFYLLGAVIGVLLSASRGDVDAVPVLERAVERIRGAVPAEAPIVLRAAVRTTGVFLVIMTGLAALGFLLALLSGYSTIVSLYESTEYGVVGGIIVTLVHLAYLPTLLVWSASWLLGPGFALGTGTLVAPIATQLGPLPAVPVLGAVPQWNAPLGLLVVVLPVAAGALAAALARRRASAEDATAVAPVPVRVAVVVTSAALSALVVLIVAALAAGSIGPGVLADVGPAPWAVAGCAALAVLAGGAVAWVGPVKGGVAGASGR</sequence>
<feature type="transmembrane region" description="Helical" evidence="1">
    <location>
        <begin position="205"/>
        <end position="226"/>
    </location>
</feature>
<proteinExistence type="predicted"/>
<evidence type="ECO:0000256" key="1">
    <source>
        <dbReference type="SAM" id="Phobius"/>
    </source>
</evidence>
<evidence type="ECO:0000313" key="2">
    <source>
        <dbReference type="EMBL" id="RLP69236.1"/>
    </source>
</evidence>
<gene>
    <name evidence="2" type="ORF">D9V30_07940</name>
</gene>
<feature type="transmembrane region" description="Helical" evidence="1">
    <location>
        <begin position="380"/>
        <end position="402"/>
    </location>
</feature>
<comment type="caution">
    <text evidence="2">The sequence shown here is derived from an EMBL/GenBank/DDBJ whole genome shotgun (WGS) entry which is preliminary data.</text>
</comment>
<evidence type="ECO:0000313" key="3">
    <source>
        <dbReference type="Proteomes" id="UP000275395"/>
    </source>
</evidence>
<keyword evidence="1" id="KW-1133">Transmembrane helix</keyword>
<feature type="transmembrane region" description="Helical" evidence="1">
    <location>
        <begin position="264"/>
        <end position="282"/>
    </location>
</feature>
<dbReference type="Proteomes" id="UP000275395">
    <property type="component" value="Unassembled WGS sequence"/>
</dbReference>
<feature type="transmembrane region" description="Helical" evidence="1">
    <location>
        <begin position="112"/>
        <end position="131"/>
    </location>
</feature>
<accession>A0A3L6ZMJ6</accession>
<dbReference type="Pfam" id="PF19877">
    <property type="entry name" value="DUF6350"/>
    <property type="match status" value="1"/>
</dbReference>
<name>A0A3L6ZMJ6_9MICO</name>
<keyword evidence="1" id="KW-0812">Transmembrane</keyword>
<keyword evidence="1" id="KW-0472">Membrane</keyword>
<feature type="transmembrane region" description="Helical" evidence="1">
    <location>
        <begin position="342"/>
        <end position="368"/>
    </location>
</feature>
<dbReference type="RefSeq" id="WP_121657534.1">
    <property type="nucleotide sequence ID" value="NZ_JBQDRQ010000127.1"/>
</dbReference>
<dbReference type="InterPro" id="IPR045931">
    <property type="entry name" value="DUF6350"/>
</dbReference>
<feature type="transmembrane region" description="Helical" evidence="1">
    <location>
        <begin position="80"/>
        <end position="100"/>
    </location>
</feature>
<protein>
    <submittedName>
        <fullName evidence="2">Uncharacterized protein</fullName>
    </submittedName>
</protein>
<dbReference type="AlphaFoldDB" id="A0A3L6ZMJ6"/>